<sequence>MFILKEAWGSIARHKVLSVVSVTTTVVVTAATLMGLAIVQADTNAQTTTYNAQKVNAIISLDKAKIEKANKTKNVDWSKYELSWEKYSTYAEAAGVTINAYYYETADAKLSGDTKTVSGTSDTKSSAERGQISIVSTSSKAATASLPDSGFTLVSGKTVDYTGTTISNKAVVSQSFAKANDYKVGSKFKLVNPSNAKKTIEMTVSGIYKDHASSSKLSTKYSDASNANNAIYVSSYTFMGNGFYSATKPGSIGHVLRIVFELSSPKDYNTFVKKSRAAGLGSNYIISSPTLAQYQAKVAPLTTLAKVMKVTVIAIGALGAIVLLICLILSWKRRNEDIGMLVGIGVGRARISWRYSVELLMITIPGTIVGFGIGVGLSFAIAGVLPASGIVRATPDMTLMKYVAIGGVALWALCIIAAIVRVASFRMNTLLGPATYESVADHEVADGEDTDHESGIEDDEPTESEDKNSEDNHAATTGTHKEGVSA</sequence>
<dbReference type="EMBL" id="CP129682">
    <property type="protein sequence ID" value="XDS48530.1"/>
    <property type="molecule type" value="Genomic_DNA"/>
</dbReference>
<name>A0AB39UD01_9BIFI</name>
<feature type="compositionally biased region" description="Acidic residues" evidence="1">
    <location>
        <begin position="446"/>
        <end position="463"/>
    </location>
</feature>
<dbReference type="GO" id="GO:0022857">
    <property type="term" value="F:transmembrane transporter activity"/>
    <property type="evidence" value="ECO:0007669"/>
    <property type="project" value="TreeGrafter"/>
</dbReference>
<feature type="transmembrane region" description="Helical" evidence="2">
    <location>
        <begin position="310"/>
        <end position="331"/>
    </location>
</feature>
<dbReference type="PANTHER" id="PTHR30572">
    <property type="entry name" value="MEMBRANE COMPONENT OF TRANSPORTER-RELATED"/>
    <property type="match status" value="1"/>
</dbReference>
<dbReference type="EMBL" id="CP129683">
    <property type="protein sequence ID" value="XDS49858.1"/>
    <property type="molecule type" value="Genomic_DNA"/>
</dbReference>
<feature type="region of interest" description="Disordered" evidence="1">
    <location>
        <begin position="443"/>
        <end position="486"/>
    </location>
</feature>
<proteinExistence type="predicted"/>
<dbReference type="GO" id="GO:0005886">
    <property type="term" value="C:plasma membrane"/>
    <property type="evidence" value="ECO:0007669"/>
    <property type="project" value="UniProtKB-SubCell"/>
</dbReference>
<evidence type="ECO:0000313" key="3">
    <source>
        <dbReference type="EMBL" id="XDS46764.1"/>
    </source>
</evidence>
<dbReference type="PANTHER" id="PTHR30572:SF9">
    <property type="entry name" value="ABC TRANSPORTER PERMEASE PROTEIN"/>
    <property type="match status" value="1"/>
</dbReference>
<feature type="transmembrane region" description="Helical" evidence="2">
    <location>
        <begin position="359"/>
        <end position="382"/>
    </location>
</feature>
<reference evidence="3" key="1">
    <citation type="submission" date="2023-07" db="EMBL/GenBank/DDBJ databases">
        <title>Bifidobacterium aquikefiriaerophilum sp. nov. and Bifidobacterium eccum sp. nov., isolated from water kefir.</title>
        <authorList>
            <person name="Breselge S."/>
            <person name="Bellassi P."/>
            <person name="Barcenilla C."/>
            <person name="Alvarez-Ordonez A."/>
            <person name="Morelli L."/>
            <person name="Cotter P.D."/>
        </authorList>
    </citation>
    <scope>NUCLEOTIDE SEQUENCE</scope>
    <source>
        <strain evidence="5">WK012_4_13</strain>
        <strain evidence="4">WK013_4_14</strain>
        <strain evidence="3">WK048_4_13</strain>
    </source>
</reference>
<evidence type="ECO:0000256" key="2">
    <source>
        <dbReference type="SAM" id="Phobius"/>
    </source>
</evidence>
<organism evidence="3">
    <name type="scientific">Bifidobacterium fermentum</name>
    <dbReference type="NCBI Taxonomy" id="3059035"/>
    <lineage>
        <taxon>Bacteria</taxon>
        <taxon>Bacillati</taxon>
        <taxon>Actinomycetota</taxon>
        <taxon>Actinomycetes</taxon>
        <taxon>Bifidobacteriales</taxon>
        <taxon>Bifidobacteriaceae</taxon>
        <taxon>Bifidobacterium</taxon>
    </lineage>
</organism>
<evidence type="ECO:0000313" key="4">
    <source>
        <dbReference type="EMBL" id="XDS48530.1"/>
    </source>
</evidence>
<dbReference type="AlphaFoldDB" id="A0AB39UD01"/>
<feature type="compositionally biased region" description="Basic and acidic residues" evidence="1">
    <location>
        <begin position="464"/>
        <end position="486"/>
    </location>
</feature>
<evidence type="ECO:0000256" key="1">
    <source>
        <dbReference type="SAM" id="MobiDB-lite"/>
    </source>
</evidence>
<dbReference type="EMBL" id="CP129675">
    <property type="protein sequence ID" value="XDS46764.1"/>
    <property type="molecule type" value="Genomic_DNA"/>
</dbReference>
<keyword evidence="2" id="KW-0472">Membrane</keyword>
<dbReference type="KEGG" id="bfk:QN062_05420"/>
<feature type="transmembrane region" description="Helical" evidence="2">
    <location>
        <begin position="16"/>
        <end position="39"/>
    </location>
</feature>
<accession>A0AB39UD01</accession>
<keyword evidence="2" id="KW-1133">Transmembrane helix</keyword>
<protein>
    <submittedName>
        <fullName evidence="3">ABC transporter permease</fullName>
    </submittedName>
</protein>
<evidence type="ECO:0000313" key="5">
    <source>
        <dbReference type="EMBL" id="XDS49858.1"/>
    </source>
</evidence>
<dbReference type="RefSeq" id="WP_369340829.1">
    <property type="nucleotide sequence ID" value="NZ_CP129675.1"/>
</dbReference>
<feature type="transmembrane region" description="Helical" evidence="2">
    <location>
        <begin position="402"/>
        <end position="423"/>
    </location>
</feature>
<keyword evidence="2" id="KW-0812">Transmembrane</keyword>
<dbReference type="InterPro" id="IPR050250">
    <property type="entry name" value="Macrolide_Exporter_MacB"/>
</dbReference>
<gene>
    <name evidence="5" type="ORF">QN062_05420</name>
    <name evidence="4" type="ORF">QN216_09430</name>
    <name evidence="3" type="ORF">QN217_01035</name>
</gene>